<proteinExistence type="predicted"/>
<evidence type="ECO:0008006" key="3">
    <source>
        <dbReference type="Google" id="ProtNLM"/>
    </source>
</evidence>
<gene>
    <name evidence="1" type="ORF">BZL29_7909</name>
</gene>
<protein>
    <recommendedName>
        <fullName evidence="3">Transposase DNA-binding domain protein</fullName>
    </recommendedName>
</protein>
<accession>A0A1V3WDX6</accession>
<dbReference type="Proteomes" id="UP000188532">
    <property type="component" value="Unassembled WGS sequence"/>
</dbReference>
<sequence length="615" mass="68847">MAVEQARVARPPASNIAVHTMGIHYRWKLPDIVRQQLQLAHNLREYLVSLQLAYDEDVKQIWSSYPEVAAAEAQLAKAEEHAQAASSTIKQVRITTRSKRVDPALTERLSAARAALKAARQLRRDAIAQVTDAAAQQRRDRTTRLTADQKTLYRRYCQQDDQLFWATFNYVMDQHKAAVWRIQQQRSRGKPARLRHHRFDGTGTLAVQLQRTAKMPPRTPLALANPAGRYRNVLHLPWVDPARWDEMSRAEQRRAGRVTVRMRCGSMAGQPQWVDMPVQAHRWLPPTADIIGATLTVTRIGADLRARLSITARTPCASTANRNDRPTLAMHLGWRASESGTVVAHWRADRPLEIPRRLAHVMVASAGGNAGRIIAPASIAARLERHAATASVRHLALKGIRDEVVGWLRERGPLPHPARPQEQITAAAVAQWRSGAQFAALALAWRDSGFEIADPLERWRRADRLLWQQQAHGRSRALGYRDDLWRQVAHALVTQCGRIVIDDTNVADLSRGALEHSELPTDRQRDIDRRRDNAGPGILRQRIVSAAQRDGLAVTVVPAAGLSRIHASCGYENGADSRNHVIECGGCGRTYDPDLSATMLMLARAREHSDIIERA</sequence>
<dbReference type="EMBL" id="MVBN01000011">
    <property type="protein sequence ID" value="OOK65169.1"/>
    <property type="molecule type" value="Genomic_DNA"/>
</dbReference>
<dbReference type="AlphaFoldDB" id="A0A1V3WDX6"/>
<comment type="caution">
    <text evidence="1">The sequence shown here is derived from an EMBL/GenBank/DDBJ whole genome shotgun (WGS) entry which is preliminary data.</text>
</comment>
<organism evidence="1 2">
    <name type="scientific">Mycobacterium kansasii</name>
    <dbReference type="NCBI Taxonomy" id="1768"/>
    <lineage>
        <taxon>Bacteria</taxon>
        <taxon>Bacillati</taxon>
        <taxon>Actinomycetota</taxon>
        <taxon>Actinomycetes</taxon>
        <taxon>Mycobacteriales</taxon>
        <taxon>Mycobacteriaceae</taxon>
        <taxon>Mycobacterium</taxon>
    </lineage>
</organism>
<evidence type="ECO:0000313" key="1">
    <source>
        <dbReference type="EMBL" id="OOK65169.1"/>
    </source>
</evidence>
<reference evidence="1 2" key="1">
    <citation type="submission" date="2017-02" db="EMBL/GenBank/DDBJ databases">
        <title>Complete genome sequences of Mycobacterium kansasii strains isolated from rhesus macaques.</title>
        <authorList>
            <person name="Panda A."/>
            <person name="Nagaraj S."/>
            <person name="Zhao X."/>
            <person name="Tettelin H."/>
            <person name="Detolla L.J."/>
        </authorList>
    </citation>
    <scope>NUCLEOTIDE SEQUENCE [LARGE SCALE GENOMIC DNA]</scope>
    <source>
        <strain evidence="1 2">11-3469</strain>
    </source>
</reference>
<evidence type="ECO:0000313" key="2">
    <source>
        <dbReference type="Proteomes" id="UP000188532"/>
    </source>
</evidence>
<name>A0A1V3WDX6_MYCKA</name>